<dbReference type="Proteomes" id="UP001597053">
    <property type="component" value="Unassembled WGS sequence"/>
</dbReference>
<dbReference type="Pfam" id="PF18085">
    <property type="entry name" value="Mak_N_cap"/>
    <property type="match status" value="1"/>
</dbReference>
<keyword evidence="4" id="KW-0067">ATP-binding</keyword>
<accession>A0ABW3AAL6</accession>
<evidence type="ECO:0000256" key="2">
    <source>
        <dbReference type="ARBA" id="ARBA00022741"/>
    </source>
</evidence>
<protein>
    <recommendedName>
        <fullName evidence="5">Maltokinase N-terminal cap domain-containing protein</fullName>
    </recommendedName>
</protein>
<evidence type="ECO:0000313" key="6">
    <source>
        <dbReference type="EMBL" id="MFD0787935.1"/>
    </source>
</evidence>
<evidence type="ECO:0000256" key="4">
    <source>
        <dbReference type="ARBA" id="ARBA00022840"/>
    </source>
</evidence>
<feature type="domain" description="Maltokinase N-terminal cap" evidence="5">
    <location>
        <begin position="1"/>
        <end position="32"/>
    </location>
</feature>
<reference evidence="7" key="1">
    <citation type="journal article" date="2019" name="Int. J. Syst. Evol. Microbiol.">
        <title>The Global Catalogue of Microorganisms (GCM) 10K type strain sequencing project: providing services to taxonomists for standard genome sequencing and annotation.</title>
        <authorList>
            <consortium name="The Broad Institute Genomics Platform"/>
            <consortium name="The Broad Institute Genome Sequencing Center for Infectious Disease"/>
            <person name="Wu L."/>
            <person name="Ma J."/>
        </authorList>
    </citation>
    <scope>NUCLEOTIDE SEQUENCE [LARGE SCALE GENOMIC DNA]</scope>
    <source>
        <strain evidence="7">JCM 32148</strain>
    </source>
</reference>
<sequence length="139" mass="14972">RDAPLDGAQWWLVGTVEHSVLGRRWVYDACGDPVYGAALASAVLTGAGQAEEYFEVDGRREVRAPSMAIAADSPRLVAVPPIGSIDKIEDGELTRIVCGSVELTVLRRLGEHSDLPGSRLTGSWQGQDSRLPLAYVSLR</sequence>
<feature type="non-terminal residue" evidence="6">
    <location>
        <position position="1"/>
    </location>
</feature>
<evidence type="ECO:0000256" key="3">
    <source>
        <dbReference type="ARBA" id="ARBA00022777"/>
    </source>
</evidence>
<gene>
    <name evidence="6" type="ORF">ACFQZ8_28845</name>
</gene>
<comment type="caution">
    <text evidence="6">The sequence shown here is derived from an EMBL/GenBank/DDBJ whole genome shotgun (WGS) entry which is preliminary data.</text>
</comment>
<evidence type="ECO:0000259" key="5">
    <source>
        <dbReference type="Pfam" id="PF18085"/>
    </source>
</evidence>
<name>A0ABW3AAL6_9ACTN</name>
<proteinExistence type="predicted"/>
<dbReference type="EMBL" id="JBHTHM010002367">
    <property type="protein sequence ID" value="MFD0787935.1"/>
    <property type="molecule type" value="Genomic_DNA"/>
</dbReference>
<keyword evidence="1" id="KW-0808">Transferase</keyword>
<evidence type="ECO:0000256" key="1">
    <source>
        <dbReference type="ARBA" id="ARBA00022679"/>
    </source>
</evidence>
<keyword evidence="3" id="KW-0418">Kinase</keyword>
<dbReference type="InterPro" id="IPR040999">
    <property type="entry name" value="Mak_N_cap"/>
</dbReference>
<evidence type="ECO:0000313" key="7">
    <source>
        <dbReference type="Proteomes" id="UP001597053"/>
    </source>
</evidence>
<keyword evidence="2" id="KW-0547">Nucleotide-binding</keyword>
<keyword evidence="7" id="KW-1185">Reference proteome</keyword>
<organism evidence="6 7">
    <name type="scientific">Micromonospora azadirachtae</name>
    <dbReference type="NCBI Taxonomy" id="1970735"/>
    <lineage>
        <taxon>Bacteria</taxon>
        <taxon>Bacillati</taxon>
        <taxon>Actinomycetota</taxon>
        <taxon>Actinomycetes</taxon>
        <taxon>Micromonosporales</taxon>
        <taxon>Micromonosporaceae</taxon>
        <taxon>Micromonospora</taxon>
    </lineage>
</organism>